<feature type="region of interest" description="Disordered" evidence="6">
    <location>
        <begin position="1"/>
        <end position="45"/>
    </location>
</feature>
<dbReference type="STRING" id="1054147.F4QDG5"/>
<reference evidence="8" key="1">
    <citation type="journal article" date="2011" name="Genome Res.">
        <title>Phylogeny-wide analysis of social amoeba genomes highlights ancient origins for complex intercellular communication.</title>
        <authorList>
            <person name="Heidel A.J."/>
            <person name="Lawal H.M."/>
            <person name="Felder M."/>
            <person name="Schilde C."/>
            <person name="Helps N.R."/>
            <person name="Tunggal B."/>
            <person name="Rivero F."/>
            <person name="John U."/>
            <person name="Schleicher M."/>
            <person name="Eichinger L."/>
            <person name="Platzer M."/>
            <person name="Noegel A.A."/>
            <person name="Schaap P."/>
            <person name="Gloeckner G."/>
        </authorList>
    </citation>
    <scope>NUCLEOTIDE SEQUENCE [LARGE SCALE GENOMIC DNA]</scope>
    <source>
        <strain evidence="8">SH3</strain>
    </source>
</reference>
<evidence type="ECO:0000313" key="7">
    <source>
        <dbReference type="EMBL" id="EGG14583.1"/>
    </source>
</evidence>
<proteinExistence type="inferred from homology"/>
<evidence type="ECO:0000256" key="3">
    <source>
        <dbReference type="ARBA" id="ARBA00023015"/>
    </source>
</evidence>
<dbReference type="PANTHER" id="PTHR13321">
    <property type="entry name" value="MEDIATOR OF RNA POLYMERASE II TRANSCRIPTION, SUBUNIT 18"/>
    <property type="match status" value="1"/>
</dbReference>
<evidence type="ECO:0000256" key="4">
    <source>
        <dbReference type="ARBA" id="ARBA00023163"/>
    </source>
</evidence>
<evidence type="ECO:0000313" key="8">
    <source>
        <dbReference type="Proteomes" id="UP000007797"/>
    </source>
</evidence>
<feature type="compositionally biased region" description="Low complexity" evidence="6">
    <location>
        <begin position="1"/>
        <end position="29"/>
    </location>
</feature>
<dbReference type="PANTHER" id="PTHR13321:SF2">
    <property type="entry name" value="MEDIATOR OF RNA POLYMERASE II TRANSCRIPTION SUBUNIT 18"/>
    <property type="match status" value="1"/>
</dbReference>
<sequence length="263" mass="30498">MNKQQQPMATSPQQQQQQQNMIYQQQQMMSKPSAMATSPQQQQQQQQQQQLQQQQQQQQQQELLNLQSNLFECSLHGILSTPVTTFVQRVKGMMRGEQPIFYKETIYKSTVHSSGPSWAEGSIMPSEIHIRTFKNSTHARYVGAPLYKDKINAMIKNVVDITVTNKFVGLIETLGYKKDYEYWVEGDCYSTHYLSLYLVTHKRAMPDGRIGEIGTKSKMVELQCLAGEEGFDQAAHYLNAYAEYLYPYVELIKFDHRNLIHDR</sequence>
<evidence type="ECO:0000256" key="5">
    <source>
        <dbReference type="ARBA" id="ARBA00023242"/>
    </source>
</evidence>
<dbReference type="AlphaFoldDB" id="F4QDG5"/>
<dbReference type="KEGG" id="dfa:DFA_12360"/>
<gene>
    <name evidence="7" type="primary">med18</name>
    <name evidence="7" type="ORF">DFA_12360</name>
</gene>
<dbReference type="OMA" id="ECSLHGI"/>
<dbReference type="EMBL" id="GL883029">
    <property type="protein sequence ID" value="EGG14583.1"/>
    <property type="molecule type" value="Genomic_DNA"/>
</dbReference>
<dbReference type="OrthoDB" id="10018982at2759"/>
<dbReference type="GO" id="GO:0006357">
    <property type="term" value="P:regulation of transcription by RNA polymerase II"/>
    <property type="evidence" value="ECO:0007669"/>
    <property type="project" value="InterPro"/>
</dbReference>
<dbReference type="RefSeq" id="XP_004366103.1">
    <property type="nucleotide sequence ID" value="XM_004366046.1"/>
</dbReference>
<evidence type="ECO:0000256" key="1">
    <source>
        <dbReference type="ARBA" id="ARBA00004123"/>
    </source>
</evidence>
<dbReference type="GeneID" id="14865864"/>
<name>F4QDG5_CACFS</name>
<protein>
    <submittedName>
        <fullName evidence="7">Mediator complex subunit 18</fullName>
    </submittedName>
</protein>
<dbReference type="GO" id="GO:0003712">
    <property type="term" value="F:transcription coregulator activity"/>
    <property type="evidence" value="ECO:0007669"/>
    <property type="project" value="InterPro"/>
</dbReference>
<dbReference type="GO" id="GO:0006369">
    <property type="term" value="P:termination of RNA polymerase II transcription"/>
    <property type="evidence" value="ECO:0007669"/>
    <property type="project" value="TreeGrafter"/>
</dbReference>
<dbReference type="SUPFAM" id="SSF81995">
    <property type="entry name" value="beta-sandwich domain of Sec23/24"/>
    <property type="match status" value="1"/>
</dbReference>
<comment type="subcellular location">
    <subcellularLocation>
        <location evidence="1">Nucleus</location>
    </subcellularLocation>
</comment>
<dbReference type="GO" id="GO:0070847">
    <property type="term" value="C:core mediator complex"/>
    <property type="evidence" value="ECO:0007669"/>
    <property type="project" value="TreeGrafter"/>
</dbReference>
<evidence type="ECO:0000256" key="2">
    <source>
        <dbReference type="ARBA" id="ARBA00009814"/>
    </source>
</evidence>
<dbReference type="InterPro" id="IPR019095">
    <property type="entry name" value="Mediator_Med18"/>
</dbReference>
<keyword evidence="4" id="KW-0804">Transcription</keyword>
<organism evidence="7 8">
    <name type="scientific">Cavenderia fasciculata</name>
    <name type="common">Slime mold</name>
    <name type="synonym">Dictyostelium fasciculatum</name>
    <dbReference type="NCBI Taxonomy" id="261658"/>
    <lineage>
        <taxon>Eukaryota</taxon>
        <taxon>Amoebozoa</taxon>
        <taxon>Evosea</taxon>
        <taxon>Eumycetozoa</taxon>
        <taxon>Dictyostelia</taxon>
        <taxon>Acytosteliales</taxon>
        <taxon>Cavenderiaceae</taxon>
        <taxon>Cavenderia</taxon>
    </lineage>
</organism>
<dbReference type="Proteomes" id="UP000007797">
    <property type="component" value="Unassembled WGS sequence"/>
</dbReference>
<accession>F4QDG5</accession>
<keyword evidence="5" id="KW-0539">Nucleus</keyword>
<comment type="similarity">
    <text evidence="2">Belongs to the Mediator complex subunit 18 family.</text>
</comment>
<dbReference type="GO" id="GO:0016592">
    <property type="term" value="C:mediator complex"/>
    <property type="evidence" value="ECO:0007669"/>
    <property type="project" value="InterPro"/>
</dbReference>
<keyword evidence="8" id="KW-1185">Reference proteome</keyword>
<keyword evidence="3" id="KW-0805">Transcription regulation</keyword>
<evidence type="ECO:0000256" key="6">
    <source>
        <dbReference type="SAM" id="MobiDB-lite"/>
    </source>
</evidence>